<dbReference type="KEGG" id="osn:115231862"/>
<evidence type="ECO:0000313" key="2">
    <source>
        <dbReference type="Proteomes" id="UP000515154"/>
    </source>
</evidence>
<name>A0A6P7TYV2_9MOLL</name>
<keyword evidence="2" id="KW-1185">Reference proteome</keyword>
<evidence type="ECO:0000256" key="1">
    <source>
        <dbReference type="SAM" id="MobiDB-lite"/>
    </source>
</evidence>
<gene>
    <name evidence="3" type="primary">LOC115231862</name>
</gene>
<dbReference type="RefSeq" id="XP_029657639.1">
    <property type="nucleotide sequence ID" value="XM_029801779.1"/>
</dbReference>
<organism evidence="2 3">
    <name type="scientific">Octopus sinensis</name>
    <name type="common">East Asian common octopus</name>
    <dbReference type="NCBI Taxonomy" id="2607531"/>
    <lineage>
        <taxon>Eukaryota</taxon>
        <taxon>Metazoa</taxon>
        <taxon>Spiralia</taxon>
        <taxon>Lophotrochozoa</taxon>
        <taxon>Mollusca</taxon>
        <taxon>Cephalopoda</taxon>
        <taxon>Coleoidea</taxon>
        <taxon>Octopodiformes</taxon>
        <taxon>Octopoda</taxon>
        <taxon>Incirrata</taxon>
        <taxon>Octopodidae</taxon>
        <taxon>Octopus</taxon>
    </lineage>
</organism>
<proteinExistence type="predicted"/>
<feature type="region of interest" description="Disordered" evidence="1">
    <location>
        <begin position="1"/>
        <end position="23"/>
    </location>
</feature>
<dbReference type="Proteomes" id="UP000515154">
    <property type="component" value="Unplaced"/>
</dbReference>
<reference evidence="3" key="1">
    <citation type="submission" date="2025-08" db="UniProtKB">
        <authorList>
            <consortium name="RefSeq"/>
        </authorList>
    </citation>
    <scope>IDENTIFICATION</scope>
</reference>
<sequence length="221" mass="24941">MEENQFNTGNNQNDKQDKNNPIYQDNFFNQFEPTAHIEPSRNILNSQDQTYFFPPFDVQPSTNTKMHTEDNYSSMFYPPFETPSDNYVAQPTKSTLLSLFQNAMSNPEERTALSELFRQLTSVGGEDKSSNNPQCPLLPNNSYTYTDMYQTATNNAQITTTKPPHVTQSTMNYYSCVGSPLYNSETGELAGQKCPFKDASPLRPDSELFDTVAQSSDAVVL</sequence>
<accession>A0A6P7TYV2</accession>
<dbReference type="AlphaFoldDB" id="A0A6P7TYV2"/>
<evidence type="ECO:0000313" key="3">
    <source>
        <dbReference type="RefSeq" id="XP_029657639.1"/>
    </source>
</evidence>
<protein>
    <submittedName>
        <fullName evidence="3">Uncharacterized protein LOC115231862</fullName>
    </submittedName>
</protein>